<dbReference type="AlphaFoldDB" id="A0A0C9ZK59"/>
<sequence length="99" mass="11160">MAFTFCLSLKAASNHEKSVVSVGQLTSYDLNENARTQLVLPVFNENVRMGIDSSIEIDNPNTAQMATGNTMHVPTRTWRPSFLLLRCPHERTMLVMMCE</sequence>
<evidence type="ECO:0000313" key="1">
    <source>
        <dbReference type="EMBL" id="KIK29701.1"/>
    </source>
</evidence>
<dbReference type="Proteomes" id="UP000054018">
    <property type="component" value="Unassembled WGS sequence"/>
</dbReference>
<name>A0A0C9ZK59_9AGAM</name>
<proteinExistence type="predicted"/>
<dbReference type="HOGENOM" id="CLU_2321275_0_0_1"/>
<keyword evidence="2" id="KW-1185">Reference proteome</keyword>
<reference evidence="2" key="2">
    <citation type="submission" date="2015-01" db="EMBL/GenBank/DDBJ databases">
        <title>Evolutionary Origins and Diversification of the Mycorrhizal Mutualists.</title>
        <authorList>
            <consortium name="DOE Joint Genome Institute"/>
            <consortium name="Mycorrhizal Genomics Consortium"/>
            <person name="Kohler A."/>
            <person name="Kuo A."/>
            <person name="Nagy L.G."/>
            <person name="Floudas D."/>
            <person name="Copeland A."/>
            <person name="Barry K.W."/>
            <person name="Cichocki N."/>
            <person name="Veneault-Fourrey C."/>
            <person name="LaButti K."/>
            <person name="Lindquist E.A."/>
            <person name="Lipzen A."/>
            <person name="Lundell T."/>
            <person name="Morin E."/>
            <person name="Murat C."/>
            <person name="Riley R."/>
            <person name="Ohm R."/>
            <person name="Sun H."/>
            <person name="Tunlid A."/>
            <person name="Henrissat B."/>
            <person name="Grigoriev I.V."/>
            <person name="Hibbett D.S."/>
            <person name="Martin F."/>
        </authorList>
    </citation>
    <scope>NUCLEOTIDE SEQUENCE [LARGE SCALE GENOMIC DNA]</scope>
    <source>
        <strain evidence="2">441</strain>
    </source>
</reference>
<protein>
    <submittedName>
        <fullName evidence="1">Uncharacterized protein</fullName>
    </submittedName>
</protein>
<reference evidence="1 2" key="1">
    <citation type="submission" date="2014-04" db="EMBL/GenBank/DDBJ databases">
        <authorList>
            <consortium name="DOE Joint Genome Institute"/>
            <person name="Kuo A."/>
            <person name="Kohler A."/>
            <person name="Costa M.D."/>
            <person name="Nagy L.G."/>
            <person name="Floudas D."/>
            <person name="Copeland A."/>
            <person name="Barry K.W."/>
            <person name="Cichocki N."/>
            <person name="Veneault-Fourrey C."/>
            <person name="LaButti K."/>
            <person name="Lindquist E.A."/>
            <person name="Lipzen A."/>
            <person name="Lundell T."/>
            <person name="Morin E."/>
            <person name="Murat C."/>
            <person name="Sun H."/>
            <person name="Tunlid A."/>
            <person name="Henrissat B."/>
            <person name="Grigoriev I.V."/>
            <person name="Hibbett D.S."/>
            <person name="Martin F."/>
            <person name="Nordberg H.P."/>
            <person name="Cantor M.N."/>
            <person name="Hua S.X."/>
        </authorList>
    </citation>
    <scope>NUCLEOTIDE SEQUENCE [LARGE SCALE GENOMIC DNA]</scope>
    <source>
        <strain evidence="1 2">441</strain>
    </source>
</reference>
<organism evidence="1 2">
    <name type="scientific">Pisolithus microcarpus 441</name>
    <dbReference type="NCBI Taxonomy" id="765257"/>
    <lineage>
        <taxon>Eukaryota</taxon>
        <taxon>Fungi</taxon>
        <taxon>Dikarya</taxon>
        <taxon>Basidiomycota</taxon>
        <taxon>Agaricomycotina</taxon>
        <taxon>Agaricomycetes</taxon>
        <taxon>Agaricomycetidae</taxon>
        <taxon>Boletales</taxon>
        <taxon>Sclerodermatineae</taxon>
        <taxon>Pisolithaceae</taxon>
        <taxon>Pisolithus</taxon>
    </lineage>
</organism>
<gene>
    <name evidence="1" type="ORF">PISMIDRAFT_671633</name>
</gene>
<dbReference type="EMBL" id="KN833688">
    <property type="protein sequence ID" value="KIK29701.1"/>
    <property type="molecule type" value="Genomic_DNA"/>
</dbReference>
<evidence type="ECO:0000313" key="2">
    <source>
        <dbReference type="Proteomes" id="UP000054018"/>
    </source>
</evidence>
<accession>A0A0C9ZK59</accession>